<organism evidence="1 2">
    <name type="scientific">Rhododendron molle</name>
    <name type="common">Chinese azalea</name>
    <name type="synonym">Azalea mollis</name>
    <dbReference type="NCBI Taxonomy" id="49168"/>
    <lineage>
        <taxon>Eukaryota</taxon>
        <taxon>Viridiplantae</taxon>
        <taxon>Streptophyta</taxon>
        <taxon>Embryophyta</taxon>
        <taxon>Tracheophyta</taxon>
        <taxon>Spermatophyta</taxon>
        <taxon>Magnoliopsida</taxon>
        <taxon>eudicotyledons</taxon>
        <taxon>Gunneridae</taxon>
        <taxon>Pentapetalae</taxon>
        <taxon>asterids</taxon>
        <taxon>Ericales</taxon>
        <taxon>Ericaceae</taxon>
        <taxon>Ericoideae</taxon>
        <taxon>Rhodoreae</taxon>
        <taxon>Rhododendron</taxon>
    </lineage>
</organism>
<proteinExistence type="predicted"/>
<dbReference type="EMBL" id="CM046390">
    <property type="protein sequence ID" value="KAI8562910.1"/>
    <property type="molecule type" value="Genomic_DNA"/>
</dbReference>
<reference evidence="1" key="1">
    <citation type="submission" date="2022-02" db="EMBL/GenBank/DDBJ databases">
        <title>Plant Genome Project.</title>
        <authorList>
            <person name="Zhang R.-G."/>
        </authorList>
    </citation>
    <scope>NUCLEOTIDE SEQUENCE</scope>
    <source>
        <strain evidence="1">AT1</strain>
    </source>
</reference>
<gene>
    <name evidence="1" type="ORF">RHMOL_Rhmol03G0072200</name>
</gene>
<evidence type="ECO:0000313" key="1">
    <source>
        <dbReference type="EMBL" id="KAI8562910.1"/>
    </source>
</evidence>
<sequence>MNVEQRHQREFPSWFEKHMIQLRKQNSPEATDDLYSLALGPDRRVTRCSGCIVNGTRFHTRDRERLRITQNSGIVVKGEHRSEVIDFYEVGEEDDNNDEVFQGDEVDVEVDGVPIQVEDREVTTLCREDLVADTVDQSEIVTGNCLDELNLSATDDEEDDTMADYCTDNDQEDEFTDDDDDD</sequence>
<accession>A0ACC0PB95</accession>
<name>A0ACC0PB95_RHOML</name>
<keyword evidence="2" id="KW-1185">Reference proteome</keyword>
<protein>
    <submittedName>
        <fullName evidence="1">Uncharacterized protein</fullName>
    </submittedName>
</protein>
<comment type="caution">
    <text evidence="1">The sequence shown here is derived from an EMBL/GenBank/DDBJ whole genome shotgun (WGS) entry which is preliminary data.</text>
</comment>
<evidence type="ECO:0000313" key="2">
    <source>
        <dbReference type="Proteomes" id="UP001062846"/>
    </source>
</evidence>
<dbReference type="Proteomes" id="UP001062846">
    <property type="component" value="Chromosome 3"/>
</dbReference>